<dbReference type="AlphaFoldDB" id="A0A8J6PZD8"/>
<evidence type="ECO:0000313" key="3">
    <source>
        <dbReference type="Proteomes" id="UP000600588"/>
    </source>
</evidence>
<accession>A0A8J6PZD8</accession>
<sequence length="414" mass="45517">MKEYFNQPVSKFTLGSIMLLFIIAFSCSSNGASDDDVVQEEEVEEVVELPEVSTNEPEDLTAISATFWAKIVNDGGASITERGICYGFNENPTYSKDFKTKANSYNGSGEFKTNLTDLESNKTYYARAYAINSKGVGYGNQISFVTQNVQDPVLAIGEKVSGAHDIFLEIILEDSGDLDIEEVGIVYNTSGGATIDEDSKIVSSEVQNNYLQRVTGLDPETPYFFRPYAKTTKGVIYSDQVSVSTIKKGNFTWDLWNPASNPDAETQAAYDRITEAFNIATTYYNNFTSIVKHVNVNYSPGTPTADANFDGWINMGAKVSYQKAGTAMHEMAHTVGVGTHWKYAELMQGTWQGSRANTILKLLTRDSNAVIKGDGTHFWPYGINGAHEDSGSDELYMIHALIIQGMKTDGLPSN</sequence>
<organism evidence="2 3">
    <name type="scientific">Aestuariibaculum sediminum</name>
    <dbReference type="NCBI Taxonomy" id="2770637"/>
    <lineage>
        <taxon>Bacteria</taxon>
        <taxon>Pseudomonadati</taxon>
        <taxon>Bacteroidota</taxon>
        <taxon>Flavobacteriia</taxon>
        <taxon>Flavobacteriales</taxon>
        <taxon>Flavobacteriaceae</taxon>
    </lineage>
</organism>
<feature type="chain" id="PRO_5035312190" description="Fibronectin type-III domain-containing protein" evidence="1">
    <location>
        <begin position="32"/>
        <end position="414"/>
    </location>
</feature>
<feature type="signal peptide" evidence="1">
    <location>
        <begin position="1"/>
        <end position="31"/>
    </location>
</feature>
<comment type="caution">
    <text evidence="2">The sequence shown here is derived from an EMBL/GenBank/DDBJ whole genome shotgun (WGS) entry which is preliminary data.</text>
</comment>
<dbReference type="EMBL" id="JACVXB010000002">
    <property type="protein sequence ID" value="MBD0831547.1"/>
    <property type="molecule type" value="Genomic_DNA"/>
</dbReference>
<protein>
    <recommendedName>
        <fullName evidence="4">Fibronectin type-III domain-containing protein</fullName>
    </recommendedName>
</protein>
<keyword evidence="1" id="KW-0732">Signal</keyword>
<evidence type="ECO:0000256" key="1">
    <source>
        <dbReference type="SAM" id="SignalP"/>
    </source>
</evidence>
<keyword evidence="3" id="KW-1185">Reference proteome</keyword>
<dbReference type="PROSITE" id="PS51257">
    <property type="entry name" value="PROKAR_LIPOPROTEIN"/>
    <property type="match status" value="1"/>
</dbReference>
<dbReference type="RefSeq" id="WP_188229342.1">
    <property type="nucleotide sequence ID" value="NZ_JACVXB010000002.1"/>
</dbReference>
<reference evidence="2 3" key="1">
    <citation type="submission" date="2020-09" db="EMBL/GenBank/DDBJ databases">
        <title>TT11 complete genome.</title>
        <authorList>
            <person name="Wu Z."/>
        </authorList>
    </citation>
    <scope>NUCLEOTIDE SEQUENCE [LARGE SCALE GENOMIC DNA]</scope>
    <source>
        <strain evidence="2 3">TT11</strain>
    </source>
</reference>
<dbReference type="SUPFAM" id="SSF49265">
    <property type="entry name" value="Fibronectin type III"/>
    <property type="match status" value="1"/>
</dbReference>
<proteinExistence type="predicted"/>
<name>A0A8J6PZD8_9FLAO</name>
<gene>
    <name evidence="2" type="ORF">ICJ83_05315</name>
</gene>
<dbReference type="Proteomes" id="UP000600588">
    <property type="component" value="Unassembled WGS sequence"/>
</dbReference>
<evidence type="ECO:0000313" key="2">
    <source>
        <dbReference type="EMBL" id="MBD0831547.1"/>
    </source>
</evidence>
<dbReference type="InterPro" id="IPR036116">
    <property type="entry name" value="FN3_sf"/>
</dbReference>
<evidence type="ECO:0008006" key="4">
    <source>
        <dbReference type="Google" id="ProtNLM"/>
    </source>
</evidence>